<evidence type="ECO:0000256" key="3">
    <source>
        <dbReference type="ARBA" id="ARBA00022692"/>
    </source>
</evidence>
<evidence type="ECO:0000313" key="8">
    <source>
        <dbReference type="EMBL" id="PHP27558.1"/>
    </source>
</evidence>
<evidence type="ECO:0000259" key="7">
    <source>
        <dbReference type="Pfam" id="PF01478"/>
    </source>
</evidence>
<comment type="caution">
    <text evidence="8">The sequence shown here is derived from an EMBL/GenBank/DDBJ whole genome shotgun (WGS) entry which is preliminary data.</text>
</comment>
<evidence type="ECO:0000256" key="2">
    <source>
        <dbReference type="ARBA" id="ARBA00022475"/>
    </source>
</evidence>
<dbReference type="AlphaFoldDB" id="A0A2G1MFM8"/>
<gene>
    <name evidence="8" type="ORF">CJ301_10385</name>
</gene>
<feature type="transmembrane region" description="Helical" evidence="6">
    <location>
        <begin position="52"/>
        <end position="69"/>
    </location>
</feature>
<protein>
    <recommendedName>
        <fullName evidence="7">Prepilin type IV endopeptidase peptidase domain-containing protein</fullName>
    </recommendedName>
</protein>
<feature type="transmembrane region" description="Helical" evidence="6">
    <location>
        <begin position="21"/>
        <end position="40"/>
    </location>
</feature>
<sequence>MTYSWRAGRAGWTESHHHRSPAMDDLPLILAAPLMAVMIWTDLRHMRIPNTLVAAVALLGLGCALAGLMPDLAPRLIAGGAVFLAGLALFAMGVMGGGDVKMLAVLVPLVPPAALPGFAMLLSVTMLAGALLLMGVRRVAGGPDSHWESLRARGRYPLGLSIAAAAMILPLGI</sequence>
<keyword evidence="9" id="KW-1185">Reference proteome</keyword>
<evidence type="ECO:0000256" key="5">
    <source>
        <dbReference type="ARBA" id="ARBA00023136"/>
    </source>
</evidence>
<proteinExistence type="predicted"/>
<evidence type="ECO:0000256" key="6">
    <source>
        <dbReference type="SAM" id="Phobius"/>
    </source>
</evidence>
<dbReference type="InterPro" id="IPR000045">
    <property type="entry name" value="Prepilin_IV_endopep_pep"/>
</dbReference>
<dbReference type="PANTHER" id="PTHR36506:SF1">
    <property type="entry name" value="PREFLAGELLIN PEPTIDASE"/>
    <property type="match status" value="1"/>
</dbReference>
<accession>A0A2G1MFM8</accession>
<keyword evidence="5 6" id="KW-0472">Membrane</keyword>
<dbReference type="EMBL" id="NQWH01000013">
    <property type="protein sequence ID" value="PHP27558.1"/>
    <property type="molecule type" value="Genomic_DNA"/>
</dbReference>
<feature type="transmembrane region" description="Helical" evidence="6">
    <location>
        <begin position="76"/>
        <end position="95"/>
    </location>
</feature>
<evidence type="ECO:0000313" key="9">
    <source>
        <dbReference type="Proteomes" id="UP000221860"/>
    </source>
</evidence>
<name>A0A2G1MFM8_9RHOB</name>
<dbReference type="GO" id="GO:0004190">
    <property type="term" value="F:aspartic-type endopeptidase activity"/>
    <property type="evidence" value="ECO:0007669"/>
    <property type="project" value="InterPro"/>
</dbReference>
<dbReference type="Gene3D" id="1.20.120.1220">
    <property type="match status" value="1"/>
</dbReference>
<dbReference type="Proteomes" id="UP000221860">
    <property type="component" value="Unassembled WGS sequence"/>
</dbReference>
<organism evidence="8 9">
    <name type="scientific">Limimaricola cinnabarinus</name>
    <dbReference type="NCBI Taxonomy" id="1125964"/>
    <lineage>
        <taxon>Bacteria</taxon>
        <taxon>Pseudomonadati</taxon>
        <taxon>Pseudomonadota</taxon>
        <taxon>Alphaproteobacteria</taxon>
        <taxon>Rhodobacterales</taxon>
        <taxon>Paracoccaceae</taxon>
        <taxon>Limimaricola</taxon>
    </lineage>
</organism>
<reference evidence="8 9" key="1">
    <citation type="submission" date="2017-08" db="EMBL/GenBank/DDBJ databases">
        <title>Draft Genome Sequence of Loktanella cinnabarina Strain XM1, Isolated from Coastal Surface Water.</title>
        <authorList>
            <person name="Ma R."/>
            <person name="Wang J."/>
            <person name="Wang Q."/>
            <person name="Ma Z."/>
            <person name="Li J."/>
            <person name="Chen L."/>
        </authorList>
    </citation>
    <scope>NUCLEOTIDE SEQUENCE [LARGE SCALE GENOMIC DNA]</scope>
    <source>
        <strain evidence="8 9">XM1</strain>
    </source>
</reference>
<feature type="domain" description="Prepilin type IV endopeptidase peptidase" evidence="7">
    <location>
        <begin position="30"/>
        <end position="128"/>
    </location>
</feature>
<comment type="subcellular location">
    <subcellularLocation>
        <location evidence="1">Cell membrane</location>
        <topology evidence="1">Multi-pass membrane protein</topology>
    </subcellularLocation>
</comment>
<evidence type="ECO:0000256" key="4">
    <source>
        <dbReference type="ARBA" id="ARBA00022989"/>
    </source>
</evidence>
<keyword evidence="4 6" id="KW-1133">Transmembrane helix</keyword>
<dbReference type="PANTHER" id="PTHR36506">
    <property type="entry name" value="PREFLAGELLIN PEPTIDASE"/>
    <property type="match status" value="1"/>
</dbReference>
<keyword evidence="2" id="KW-1003">Cell membrane</keyword>
<dbReference type="GO" id="GO:0005886">
    <property type="term" value="C:plasma membrane"/>
    <property type="evidence" value="ECO:0007669"/>
    <property type="project" value="UniProtKB-SubCell"/>
</dbReference>
<evidence type="ECO:0000256" key="1">
    <source>
        <dbReference type="ARBA" id="ARBA00004651"/>
    </source>
</evidence>
<dbReference type="Pfam" id="PF01478">
    <property type="entry name" value="Peptidase_A24"/>
    <property type="match status" value="1"/>
</dbReference>
<keyword evidence="3 6" id="KW-0812">Transmembrane</keyword>
<dbReference type="OrthoDB" id="7866360at2"/>
<feature type="transmembrane region" description="Helical" evidence="6">
    <location>
        <begin position="115"/>
        <end position="136"/>
    </location>
</feature>
<dbReference type="InterPro" id="IPR052218">
    <property type="entry name" value="Preflagellin_Peptidase"/>
</dbReference>